<evidence type="ECO:0000313" key="2">
    <source>
        <dbReference type="Proteomes" id="UP000799755"/>
    </source>
</evidence>
<keyword evidence="2" id="KW-1185">Reference proteome</keyword>
<name>A0ACB6QZK9_9PLEO</name>
<gene>
    <name evidence="1" type="ORF">BDR25DRAFT_303134</name>
</gene>
<sequence>MPNPTPTPTILSLINPYYDELTIALRAIHRASILTKSVLRSLNNSVSAETKADDSPVTVADFAAQALIIAAIHAVYPEDKFVGEESAKALRENLVLRERVWQLVVQSQRSTSPQVLCDEGDAAISDSGKVQGRLRQGGSAPEQQWLATPKNMDEMLDCIDLGISESTRKGRVWVLDPVDGTATFMEGKQYAVCLCLLEDGVQKVGVIGCPNLKLDLGAEARGLGTKVHEDQVDDAGYGVVLSAVKGQGTFVRSMHASGFGIAQRINHDNDQVQQRDVIDIDFVEATLGKTSLVQDDHRAVAERLGAQWPGTVIWSQQLKYVALALGAADVILRIPKGKERYTFIWDHAGGQILFQEAGGVITDFDGREIDFGQGRKIQGHMNFGMVAAMPWCFSRVMQTVKEVLDERAK</sequence>
<organism evidence="1 2">
    <name type="scientific">Lindgomyces ingoldianus</name>
    <dbReference type="NCBI Taxonomy" id="673940"/>
    <lineage>
        <taxon>Eukaryota</taxon>
        <taxon>Fungi</taxon>
        <taxon>Dikarya</taxon>
        <taxon>Ascomycota</taxon>
        <taxon>Pezizomycotina</taxon>
        <taxon>Dothideomycetes</taxon>
        <taxon>Pleosporomycetidae</taxon>
        <taxon>Pleosporales</taxon>
        <taxon>Lindgomycetaceae</taxon>
        <taxon>Lindgomyces</taxon>
    </lineage>
</organism>
<evidence type="ECO:0000313" key="1">
    <source>
        <dbReference type="EMBL" id="KAF2471636.1"/>
    </source>
</evidence>
<proteinExistence type="predicted"/>
<dbReference type="EMBL" id="MU003504">
    <property type="protein sequence ID" value="KAF2471636.1"/>
    <property type="molecule type" value="Genomic_DNA"/>
</dbReference>
<protein>
    <submittedName>
        <fullName evidence="1">Carbohydrate phosphatase</fullName>
    </submittedName>
</protein>
<reference evidence="1" key="1">
    <citation type="journal article" date="2020" name="Stud. Mycol.">
        <title>101 Dothideomycetes genomes: a test case for predicting lifestyles and emergence of pathogens.</title>
        <authorList>
            <person name="Haridas S."/>
            <person name="Albert R."/>
            <person name="Binder M."/>
            <person name="Bloem J."/>
            <person name="Labutti K."/>
            <person name="Salamov A."/>
            <person name="Andreopoulos B."/>
            <person name="Baker S."/>
            <person name="Barry K."/>
            <person name="Bills G."/>
            <person name="Bluhm B."/>
            <person name="Cannon C."/>
            <person name="Castanera R."/>
            <person name="Culley D."/>
            <person name="Daum C."/>
            <person name="Ezra D."/>
            <person name="Gonzalez J."/>
            <person name="Henrissat B."/>
            <person name="Kuo A."/>
            <person name="Liang C."/>
            <person name="Lipzen A."/>
            <person name="Lutzoni F."/>
            <person name="Magnuson J."/>
            <person name="Mondo S."/>
            <person name="Nolan M."/>
            <person name="Ohm R."/>
            <person name="Pangilinan J."/>
            <person name="Park H.-J."/>
            <person name="Ramirez L."/>
            <person name="Alfaro M."/>
            <person name="Sun H."/>
            <person name="Tritt A."/>
            <person name="Yoshinaga Y."/>
            <person name="Zwiers L.-H."/>
            <person name="Turgeon B."/>
            <person name="Goodwin S."/>
            <person name="Spatafora J."/>
            <person name="Crous P."/>
            <person name="Grigoriev I."/>
        </authorList>
    </citation>
    <scope>NUCLEOTIDE SEQUENCE</scope>
    <source>
        <strain evidence="1">ATCC 200398</strain>
    </source>
</reference>
<accession>A0ACB6QZK9</accession>
<comment type="caution">
    <text evidence="1">The sequence shown here is derived from an EMBL/GenBank/DDBJ whole genome shotgun (WGS) entry which is preliminary data.</text>
</comment>
<dbReference type="Proteomes" id="UP000799755">
    <property type="component" value="Unassembled WGS sequence"/>
</dbReference>